<dbReference type="Proteomes" id="UP000238326">
    <property type="component" value="Unassembled WGS sequence"/>
</dbReference>
<dbReference type="InterPro" id="IPR000845">
    <property type="entry name" value="Nucleoside_phosphorylase_d"/>
</dbReference>
<dbReference type="InterPro" id="IPR011006">
    <property type="entry name" value="CheY-like_superfamily"/>
</dbReference>
<dbReference type="GO" id="GO:0000160">
    <property type="term" value="P:phosphorelay signal transduction system"/>
    <property type="evidence" value="ECO:0007669"/>
    <property type="project" value="InterPro"/>
</dbReference>
<dbReference type="GO" id="GO:0009116">
    <property type="term" value="P:nucleoside metabolic process"/>
    <property type="evidence" value="ECO:0007669"/>
    <property type="project" value="InterPro"/>
</dbReference>
<keyword evidence="1" id="KW-0597">Phosphoprotein</keyword>
<feature type="modified residue" description="4-aspartylphosphate" evidence="1">
    <location>
        <position position="55"/>
    </location>
</feature>
<dbReference type="SUPFAM" id="SSF52172">
    <property type="entry name" value="CheY-like"/>
    <property type="match status" value="1"/>
</dbReference>
<reference evidence="3 4" key="1">
    <citation type="submission" date="2018-03" db="EMBL/GenBank/DDBJ databases">
        <title>Comparative genomics illustrates the genes involved in a hyperalkaliphilic mechanisms of Serpentinomonas isolated from highly-alkaline calcium-rich serpentinized springs.</title>
        <authorList>
            <person name="Suzuki S."/>
            <person name="Ishii S."/>
            <person name="Walworth N."/>
            <person name="Bird L."/>
            <person name="Kuenen J.G."/>
            <person name="Nealson K.H."/>
        </authorList>
    </citation>
    <scope>NUCLEOTIDE SEQUENCE [LARGE SCALE GENOMIC DNA]</scope>
    <source>
        <strain evidence="3 4">83</strain>
    </source>
</reference>
<evidence type="ECO:0000313" key="4">
    <source>
        <dbReference type="Proteomes" id="UP000238326"/>
    </source>
</evidence>
<name>A0A2S9KAZ8_9BURK</name>
<organism evidence="3 4">
    <name type="scientific">Malikia spinosa</name>
    <dbReference type="NCBI Taxonomy" id="86180"/>
    <lineage>
        <taxon>Bacteria</taxon>
        <taxon>Pseudomonadati</taxon>
        <taxon>Pseudomonadota</taxon>
        <taxon>Betaproteobacteria</taxon>
        <taxon>Burkholderiales</taxon>
        <taxon>Comamonadaceae</taxon>
        <taxon>Malikia</taxon>
    </lineage>
</organism>
<dbReference type="SUPFAM" id="SSF53167">
    <property type="entry name" value="Purine and uridine phosphorylases"/>
    <property type="match status" value="1"/>
</dbReference>
<dbReference type="GO" id="GO:0008782">
    <property type="term" value="F:adenosylhomocysteine nucleosidase activity"/>
    <property type="evidence" value="ECO:0007669"/>
    <property type="project" value="TreeGrafter"/>
</dbReference>
<feature type="domain" description="Response regulatory" evidence="2">
    <location>
        <begin position="3"/>
        <end position="135"/>
    </location>
</feature>
<dbReference type="Gene3D" id="3.40.50.2300">
    <property type="match status" value="1"/>
</dbReference>
<dbReference type="InterPro" id="IPR035994">
    <property type="entry name" value="Nucleoside_phosphorylase_sf"/>
</dbReference>
<dbReference type="GO" id="GO:0008930">
    <property type="term" value="F:methylthioadenosine nucleosidase activity"/>
    <property type="evidence" value="ECO:0007669"/>
    <property type="project" value="TreeGrafter"/>
</dbReference>
<proteinExistence type="predicted"/>
<dbReference type="PANTHER" id="PTHR46832">
    <property type="entry name" value="5'-METHYLTHIOADENOSINE/S-ADENOSYLHOMOCYSTEINE NUCLEOSIDASE"/>
    <property type="match status" value="1"/>
</dbReference>
<evidence type="ECO:0000259" key="2">
    <source>
        <dbReference type="PROSITE" id="PS50110"/>
    </source>
</evidence>
<dbReference type="Gene3D" id="3.40.50.1580">
    <property type="entry name" value="Nucleoside phosphorylase domain"/>
    <property type="match status" value="1"/>
</dbReference>
<evidence type="ECO:0000256" key="1">
    <source>
        <dbReference type="PROSITE-ProRule" id="PRU00169"/>
    </source>
</evidence>
<protein>
    <recommendedName>
        <fullName evidence="2">Response regulatory domain-containing protein</fullName>
    </recommendedName>
</protein>
<gene>
    <name evidence="3" type="ORF">C6P61_15290</name>
</gene>
<comment type="caution">
    <text evidence="3">The sequence shown here is derived from an EMBL/GenBank/DDBJ whole genome shotgun (WGS) entry which is preliminary data.</text>
</comment>
<dbReference type="GO" id="GO:0019284">
    <property type="term" value="P:L-methionine salvage from S-adenosylmethionine"/>
    <property type="evidence" value="ECO:0007669"/>
    <property type="project" value="TreeGrafter"/>
</dbReference>
<dbReference type="InterPro" id="IPR001789">
    <property type="entry name" value="Sig_transdc_resp-reg_receiver"/>
</dbReference>
<dbReference type="GO" id="GO:0005829">
    <property type="term" value="C:cytosol"/>
    <property type="evidence" value="ECO:0007669"/>
    <property type="project" value="TreeGrafter"/>
</dbReference>
<accession>A0A2S9KAZ8</accession>
<dbReference type="Pfam" id="PF01048">
    <property type="entry name" value="PNP_UDP_1"/>
    <property type="match status" value="1"/>
</dbReference>
<dbReference type="EMBL" id="PVLR01000049">
    <property type="protein sequence ID" value="PRD67639.1"/>
    <property type="molecule type" value="Genomic_DNA"/>
</dbReference>
<dbReference type="OrthoDB" id="2988699at2"/>
<sequence length="402" mass="43706">MMRFLLVDDDQYKRKAIVDFLASKGVERESISVAEHAAAARVKLSESAFDVLLLDVLLPVRAGARPAGEHSVELLRQIVEDGTSTAPQFIIGITADAKGTLGYAAEFKSLVTQVVDFNTGDGVWQEMLTVLLQLLRRQEQAKQTNDYDVVVLDALRSPELECLLKVWPVKLGAEKLLCQNILHSTGTLELDGTTRRVACAHLSQMGPIASAHAAATLLTEYRPRLLVMTGICGGFSKEVSIGDLVIADKSWDWQAGKWTEEGMLAPSVDPRDGAADLVAYARTIGDVVKLAHDSFAGHEKPVNTPKLVVGPMVTGSAVVASKDVQEVFKGQHRKMAGIDMECYGMYYAASNHAGASVRTLCIKAVSDLADRAKADDHQQYCSYISAAAMLEVVRLHFRNPRA</sequence>
<evidence type="ECO:0000313" key="3">
    <source>
        <dbReference type="EMBL" id="PRD67639.1"/>
    </source>
</evidence>
<dbReference type="AlphaFoldDB" id="A0A2S9KAZ8"/>
<dbReference type="PANTHER" id="PTHR46832:SF1">
    <property type="entry name" value="5'-METHYLTHIOADENOSINE_S-ADENOSYLHOMOCYSTEINE NUCLEOSIDASE"/>
    <property type="match status" value="1"/>
</dbReference>
<dbReference type="PROSITE" id="PS50110">
    <property type="entry name" value="RESPONSE_REGULATORY"/>
    <property type="match status" value="1"/>
</dbReference>
<keyword evidence="4" id="KW-1185">Reference proteome</keyword>